<dbReference type="Gene3D" id="1.10.3720.10">
    <property type="entry name" value="MetI-like"/>
    <property type="match status" value="1"/>
</dbReference>
<dbReference type="eggNOG" id="COG1173">
    <property type="taxonomic scope" value="Bacteria"/>
</dbReference>
<feature type="transmembrane region" description="Helical" evidence="7">
    <location>
        <begin position="289"/>
        <end position="310"/>
    </location>
</feature>
<dbReference type="STRING" id="937777.Deipe_3395"/>
<proteinExistence type="inferred from homology"/>
<feature type="domain" description="ABC transmembrane type-1" evidence="8">
    <location>
        <begin position="169"/>
        <end position="367"/>
    </location>
</feature>
<dbReference type="GO" id="GO:0055085">
    <property type="term" value="P:transmembrane transport"/>
    <property type="evidence" value="ECO:0007669"/>
    <property type="project" value="InterPro"/>
</dbReference>
<keyword evidence="2 7" id="KW-0813">Transport</keyword>
<dbReference type="KEGG" id="dpd:Deipe_3395"/>
<dbReference type="PANTHER" id="PTHR43386:SF1">
    <property type="entry name" value="D,D-DIPEPTIDE TRANSPORT SYSTEM PERMEASE PROTEIN DDPC-RELATED"/>
    <property type="match status" value="1"/>
</dbReference>
<comment type="similarity">
    <text evidence="7">Belongs to the binding-protein-dependent transport system permease family.</text>
</comment>
<dbReference type="OrthoDB" id="9797472at2"/>
<gene>
    <name evidence="9" type="ordered locus">Deipe_3395</name>
</gene>
<dbReference type="InterPro" id="IPR025966">
    <property type="entry name" value="OppC_N"/>
</dbReference>
<feature type="transmembrane region" description="Helical" evidence="7">
    <location>
        <begin position="208"/>
        <end position="228"/>
    </location>
</feature>
<evidence type="ECO:0000256" key="3">
    <source>
        <dbReference type="ARBA" id="ARBA00022475"/>
    </source>
</evidence>
<dbReference type="PATRIC" id="fig|937777.3.peg.3408"/>
<comment type="subcellular location">
    <subcellularLocation>
        <location evidence="1 7">Cell membrane</location>
        <topology evidence="1 7">Multi-pass membrane protein</topology>
    </subcellularLocation>
</comment>
<dbReference type="PROSITE" id="PS50928">
    <property type="entry name" value="ABC_TM1"/>
    <property type="match status" value="1"/>
</dbReference>
<keyword evidence="6 7" id="KW-0472">Membrane</keyword>
<evidence type="ECO:0000256" key="6">
    <source>
        <dbReference type="ARBA" id="ARBA00023136"/>
    </source>
</evidence>
<dbReference type="PANTHER" id="PTHR43386">
    <property type="entry name" value="OLIGOPEPTIDE TRANSPORT SYSTEM PERMEASE PROTEIN APPC"/>
    <property type="match status" value="1"/>
</dbReference>
<feature type="transmembrane region" description="Helical" evidence="7">
    <location>
        <begin position="348"/>
        <end position="370"/>
    </location>
</feature>
<sequence>MPDAVVSTPQTPSVNKSTSQSQWQIAWKQFRKHRLAQIGGGLLIMLYLIAIFAPFLAPDPLSKYSTDNITKFHPPTPPQFRDPETGRFTRPFVYGYSRQLNLETFQNEYMPDTSQRYPIYFFVQGEEYRMFGLFPSRLHLYGVQEPGRFYIMGADTFGRDLFSRSLYAAQISLTIGVGAVLVSTIIGIIMGAIAAYFGGLIDNLIMRLVEVIAAIPGLFLLISLRAIFPADMNPILALYVILGILAFISWGGLAREVRSQLLSVRQLDYVAAATSLGADDKRIIFRHMLPSITTFLIVSTSLAIPGTILAESGLSFLGIGAVEPYASWGSLLNQAREGGLSSITDRPWVLIPGFFIVFTVACYQLLGDGLRDALDPRKRQ</sequence>
<name>L0A6M1_DEIPD</name>
<keyword evidence="3" id="KW-1003">Cell membrane</keyword>
<evidence type="ECO:0000256" key="5">
    <source>
        <dbReference type="ARBA" id="ARBA00022989"/>
    </source>
</evidence>
<dbReference type="EMBL" id="CP003382">
    <property type="protein sequence ID" value="AFZ68832.1"/>
    <property type="molecule type" value="Genomic_DNA"/>
</dbReference>
<dbReference type="AlphaFoldDB" id="L0A6M1"/>
<feature type="transmembrane region" description="Helical" evidence="7">
    <location>
        <begin position="234"/>
        <end position="253"/>
    </location>
</feature>
<evidence type="ECO:0000256" key="7">
    <source>
        <dbReference type="RuleBase" id="RU363032"/>
    </source>
</evidence>
<organism evidence="9 10">
    <name type="scientific">Deinococcus peraridilitoris (strain DSM 19664 / LMG 22246 / CIP 109416 / KR-200)</name>
    <dbReference type="NCBI Taxonomy" id="937777"/>
    <lineage>
        <taxon>Bacteria</taxon>
        <taxon>Thermotogati</taxon>
        <taxon>Deinococcota</taxon>
        <taxon>Deinococci</taxon>
        <taxon>Deinococcales</taxon>
        <taxon>Deinococcaceae</taxon>
        <taxon>Deinococcus</taxon>
    </lineage>
</organism>
<dbReference type="GO" id="GO:0005886">
    <property type="term" value="C:plasma membrane"/>
    <property type="evidence" value="ECO:0007669"/>
    <property type="project" value="UniProtKB-SubCell"/>
</dbReference>
<dbReference type="Pfam" id="PF00528">
    <property type="entry name" value="BPD_transp_1"/>
    <property type="match status" value="1"/>
</dbReference>
<feature type="transmembrane region" description="Helical" evidence="7">
    <location>
        <begin position="35"/>
        <end position="57"/>
    </location>
</feature>
<reference evidence="10" key="1">
    <citation type="submission" date="2012-03" db="EMBL/GenBank/DDBJ databases">
        <title>Complete sequence of chromosome of Deinococcus peraridilitoris DSM 19664.</title>
        <authorList>
            <person name="Lucas S."/>
            <person name="Copeland A."/>
            <person name="Lapidus A."/>
            <person name="Glavina del Rio T."/>
            <person name="Dalin E."/>
            <person name="Tice H."/>
            <person name="Bruce D."/>
            <person name="Goodwin L."/>
            <person name="Pitluck S."/>
            <person name="Peters L."/>
            <person name="Mikhailova N."/>
            <person name="Lu M."/>
            <person name="Kyrpides N."/>
            <person name="Mavromatis K."/>
            <person name="Ivanova N."/>
            <person name="Brettin T."/>
            <person name="Detter J.C."/>
            <person name="Han C."/>
            <person name="Larimer F."/>
            <person name="Land M."/>
            <person name="Hauser L."/>
            <person name="Markowitz V."/>
            <person name="Cheng J.-F."/>
            <person name="Hugenholtz P."/>
            <person name="Woyke T."/>
            <person name="Wu D."/>
            <person name="Pukall R."/>
            <person name="Steenblock K."/>
            <person name="Brambilla E."/>
            <person name="Klenk H.-P."/>
            <person name="Eisen J.A."/>
        </authorList>
    </citation>
    <scope>NUCLEOTIDE SEQUENCE [LARGE SCALE GENOMIC DNA]</scope>
    <source>
        <strain evidence="10">DSM 19664 / LMG 22246 / CIP 109416 / KR-200</strain>
    </source>
</reference>
<evidence type="ECO:0000256" key="1">
    <source>
        <dbReference type="ARBA" id="ARBA00004651"/>
    </source>
</evidence>
<dbReference type="InterPro" id="IPR000515">
    <property type="entry name" value="MetI-like"/>
</dbReference>
<feature type="transmembrane region" description="Helical" evidence="7">
    <location>
        <begin position="167"/>
        <end position="196"/>
    </location>
</feature>
<dbReference type="CDD" id="cd06261">
    <property type="entry name" value="TM_PBP2"/>
    <property type="match status" value="1"/>
</dbReference>
<dbReference type="HOGENOM" id="CLU_028518_1_0_0"/>
<evidence type="ECO:0000259" key="8">
    <source>
        <dbReference type="PROSITE" id="PS50928"/>
    </source>
</evidence>
<evidence type="ECO:0000313" key="10">
    <source>
        <dbReference type="Proteomes" id="UP000010467"/>
    </source>
</evidence>
<keyword evidence="4 7" id="KW-0812">Transmembrane</keyword>
<keyword evidence="10" id="KW-1185">Reference proteome</keyword>
<dbReference type="InterPro" id="IPR035906">
    <property type="entry name" value="MetI-like_sf"/>
</dbReference>
<dbReference type="InterPro" id="IPR050366">
    <property type="entry name" value="BP-dependent_transpt_permease"/>
</dbReference>
<protein>
    <submittedName>
        <fullName evidence="9">ABC-type dipeptide/oligopeptide/nickel transport system, permease component</fullName>
    </submittedName>
</protein>
<accession>L0A6M1</accession>
<evidence type="ECO:0000256" key="2">
    <source>
        <dbReference type="ARBA" id="ARBA00022448"/>
    </source>
</evidence>
<dbReference type="Pfam" id="PF12911">
    <property type="entry name" value="OppC_N"/>
    <property type="match status" value="1"/>
</dbReference>
<keyword evidence="5 7" id="KW-1133">Transmembrane helix</keyword>
<evidence type="ECO:0000313" key="9">
    <source>
        <dbReference type="EMBL" id="AFZ68832.1"/>
    </source>
</evidence>
<evidence type="ECO:0000256" key="4">
    <source>
        <dbReference type="ARBA" id="ARBA00022692"/>
    </source>
</evidence>
<dbReference type="Proteomes" id="UP000010467">
    <property type="component" value="Chromosome"/>
</dbReference>
<dbReference type="SUPFAM" id="SSF161098">
    <property type="entry name" value="MetI-like"/>
    <property type="match status" value="1"/>
</dbReference>
<dbReference type="RefSeq" id="WP_015237130.1">
    <property type="nucleotide sequence ID" value="NC_019793.1"/>
</dbReference>